<sequence length="96" mass="10131">MIKGSSEVMEWEGTDTDTMEGRGGGNFSVVDAASLPVALLASSSPTYPPFEPTEADADLNRWCPSPCPDSSDADSPLLCRQPPSRSDPDAAVSEQQ</sequence>
<feature type="region of interest" description="Disordered" evidence="1">
    <location>
        <begin position="43"/>
        <end position="96"/>
    </location>
</feature>
<evidence type="ECO:0000313" key="2">
    <source>
        <dbReference type="EMBL" id="KAG6496157.1"/>
    </source>
</evidence>
<keyword evidence="3" id="KW-1185">Reference proteome</keyword>
<feature type="compositionally biased region" description="Low complexity" evidence="1">
    <location>
        <begin position="68"/>
        <end position="79"/>
    </location>
</feature>
<proteinExistence type="predicted"/>
<protein>
    <submittedName>
        <fullName evidence="2">Uncharacterized protein</fullName>
    </submittedName>
</protein>
<gene>
    <name evidence="2" type="ORF">ZIOFF_044005</name>
</gene>
<feature type="region of interest" description="Disordered" evidence="1">
    <location>
        <begin position="1"/>
        <end position="28"/>
    </location>
</feature>
<dbReference type="Proteomes" id="UP000734854">
    <property type="component" value="Unassembled WGS sequence"/>
</dbReference>
<evidence type="ECO:0000313" key="3">
    <source>
        <dbReference type="Proteomes" id="UP000734854"/>
    </source>
</evidence>
<dbReference type="AlphaFoldDB" id="A0A8J5GBG4"/>
<name>A0A8J5GBG4_ZINOF</name>
<organism evidence="2 3">
    <name type="scientific">Zingiber officinale</name>
    <name type="common">Ginger</name>
    <name type="synonym">Amomum zingiber</name>
    <dbReference type="NCBI Taxonomy" id="94328"/>
    <lineage>
        <taxon>Eukaryota</taxon>
        <taxon>Viridiplantae</taxon>
        <taxon>Streptophyta</taxon>
        <taxon>Embryophyta</taxon>
        <taxon>Tracheophyta</taxon>
        <taxon>Spermatophyta</taxon>
        <taxon>Magnoliopsida</taxon>
        <taxon>Liliopsida</taxon>
        <taxon>Zingiberales</taxon>
        <taxon>Zingiberaceae</taxon>
        <taxon>Zingiber</taxon>
    </lineage>
</organism>
<evidence type="ECO:0000256" key="1">
    <source>
        <dbReference type="SAM" id="MobiDB-lite"/>
    </source>
</evidence>
<feature type="compositionally biased region" description="Acidic residues" evidence="1">
    <location>
        <begin position="9"/>
        <end position="18"/>
    </location>
</feature>
<comment type="caution">
    <text evidence="2">The sequence shown here is derived from an EMBL/GenBank/DDBJ whole genome shotgun (WGS) entry which is preliminary data.</text>
</comment>
<dbReference type="EMBL" id="JACMSC010000012">
    <property type="protein sequence ID" value="KAG6496157.1"/>
    <property type="molecule type" value="Genomic_DNA"/>
</dbReference>
<reference evidence="2 3" key="1">
    <citation type="submission" date="2020-08" db="EMBL/GenBank/DDBJ databases">
        <title>Plant Genome Project.</title>
        <authorList>
            <person name="Zhang R.-G."/>
        </authorList>
    </citation>
    <scope>NUCLEOTIDE SEQUENCE [LARGE SCALE GENOMIC DNA]</scope>
    <source>
        <tissue evidence="2">Rhizome</tissue>
    </source>
</reference>
<accession>A0A8J5GBG4</accession>